<gene>
    <name evidence="7" type="primary">lgt</name>
    <name evidence="8" type="ordered locus">Selin_1883</name>
</gene>
<evidence type="ECO:0000256" key="5">
    <source>
        <dbReference type="ARBA" id="ARBA00022989"/>
    </source>
</evidence>
<keyword evidence="7" id="KW-0997">Cell inner membrane</keyword>
<comment type="subcellular location">
    <subcellularLocation>
        <location evidence="7">Cell inner membrane</location>
        <topology evidence="7">Multi-pass membrane protein</topology>
    </subcellularLocation>
</comment>
<dbReference type="KEGG" id="din:Selin_1883"/>
<proteinExistence type="inferred from homology"/>
<dbReference type="PANTHER" id="PTHR30589">
    <property type="entry name" value="PROLIPOPROTEIN DIACYLGLYCERYL TRANSFERASE"/>
    <property type="match status" value="1"/>
</dbReference>
<name>E6W1Y4_DESIS</name>
<feature type="transmembrane region" description="Helical" evidence="7">
    <location>
        <begin position="47"/>
        <end position="66"/>
    </location>
</feature>
<dbReference type="GO" id="GO:0008961">
    <property type="term" value="F:phosphatidylglycerol-prolipoprotein diacylglyceryl transferase activity"/>
    <property type="evidence" value="ECO:0007669"/>
    <property type="project" value="UniProtKB-UniRule"/>
</dbReference>
<keyword evidence="5 7" id="KW-1133">Transmembrane helix</keyword>
<dbReference type="STRING" id="653733.Selin_1883"/>
<keyword evidence="6 7" id="KW-0472">Membrane</keyword>
<feature type="binding site" evidence="7">
    <location>
        <position position="132"/>
    </location>
    <ligand>
        <name>a 1,2-diacyl-sn-glycero-3-phospho-(1'-sn-glycerol)</name>
        <dbReference type="ChEBI" id="CHEBI:64716"/>
    </ligand>
</feature>
<accession>E6W1Y4</accession>
<evidence type="ECO:0000256" key="6">
    <source>
        <dbReference type="ARBA" id="ARBA00023136"/>
    </source>
</evidence>
<dbReference type="InParanoid" id="E6W1Y4"/>
<evidence type="ECO:0000256" key="3">
    <source>
        <dbReference type="ARBA" id="ARBA00022679"/>
    </source>
</evidence>
<organism evidence="8 9">
    <name type="scientific">Desulfurispirillum indicum (strain ATCC BAA-1389 / DSM 22839 / S5)</name>
    <dbReference type="NCBI Taxonomy" id="653733"/>
    <lineage>
        <taxon>Bacteria</taxon>
        <taxon>Pseudomonadati</taxon>
        <taxon>Chrysiogenota</taxon>
        <taxon>Chrysiogenia</taxon>
        <taxon>Chrysiogenales</taxon>
        <taxon>Chrysiogenaceae</taxon>
        <taxon>Desulfurispirillum</taxon>
    </lineage>
</organism>
<keyword evidence="2 7" id="KW-1003">Cell membrane</keyword>
<feature type="transmembrane region" description="Helical" evidence="7">
    <location>
        <begin position="15"/>
        <end position="35"/>
    </location>
</feature>
<dbReference type="RefSeq" id="WP_013506490.1">
    <property type="nucleotide sequence ID" value="NC_014836.1"/>
</dbReference>
<evidence type="ECO:0000313" key="8">
    <source>
        <dbReference type="EMBL" id="ADU66610.1"/>
    </source>
</evidence>
<dbReference type="AlphaFoldDB" id="E6W1Y4"/>
<dbReference type="NCBIfam" id="TIGR00544">
    <property type="entry name" value="lgt"/>
    <property type="match status" value="1"/>
</dbReference>
<keyword evidence="3 7" id="KW-0808">Transferase</keyword>
<dbReference type="GO" id="GO:0042158">
    <property type="term" value="P:lipoprotein biosynthetic process"/>
    <property type="evidence" value="ECO:0007669"/>
    <property type="project" value="UniProtKB-UniRule"/>
</dbReference>
<feature type="transmembrane region" description="Helical" evidence="7">
    <location>
        <begin position="172"/>
        <end position="190"/>
    </location>
</feature>
<comment type="function">
    <text evidence="7">Catalyzes the transfer of the diacylglyceryl group from phosphatidylglycerol to the sulfhydryl group of the N-terminal cysteine of a prolipoprotein, the first step in the formation of mature lipoproteins.</text>
</comment>
<dbReference type="InterPro" id="IPR001640">
    <property type="entry name" value="Lgt"/>
</dbReference>
<evidence type="ECO:0000256" key="7">
    <source>
        <dbReference type="HAMAP-Rule" id="MF_01147"/>
    </source>
</evidence>
<feature type="transmembrane region" description="Helical" evidence="7">
    <location>
        <begin position="113"/>
        <end position="131"/>
    </location>
</feature>
<sequence>MQPVIVEIFGFSLRYYSLMYILAAFSGFLIMKKLVRERQLGIPTEKILDMVSFAFIGGIIGSRVYYVAFNWEYYAGDLLAMVAVWQGGLAIHGGLIGGAMAAWWYGKRQKFDLWHIADIAGLCVLLGQAFGRFGNFMNGDAHGIPTAMPWGVVFPPGSIAGNEFPGIPIHPVMLYEMLLNLFVFTVLFALRRHLVKGELFGWYLISYALIRSFTSTFRADDLLLAGIAVPYLASAIMFVLGAWIIWVRRKAYYG</sequence>
<comment type="catalytic activity">
    <reaction evidence="7">
        <text>L-cysteinyl-[prolipoprotein] + a 1,2-diacyl-sn-glycero-3-phospho-(1'-sn-glycerol) = an S-1,2-diacyl-sn-glyceryl-L-cysteinyl-[prolipoprotein] + sn-glycerol 1-phosphate + H(+)</text>
        <dbReference type="Rhea" id="RHEA:56712"/>
        <dbReference type="Rhea" id="RHEA-COMP:14679"/>
        <dbReference type="Rhea" id="RHEA-COMP:14680"/>
        <dbReference type="ChEBI" id="CHEBI:15378"/>
        <dbReference type="ChEBI" id="CHEBI:29950"/>
        <dbReference type="ChEBI" id="CHEBI:57685"/>
        <dbReference type="ChEBI" id="CHEBI:64716"/>
        <dbReference type="ChEBI" id="CHEBI:140658"/>
        <dbReference type="EC" id="2.5.1.145"/>
    </reaction>
</comment>
<dbReference type="eggNOG" id="COG0682">
    <property type="taxonomic scope" value="Bacteria"/>
</dbReference>
<keyword evidence="4 7" id="KW-0812">Transmembrane</keyword>
<dbReference type="EC" id="2.5.1.145" evidence="7"/>
<reference evidence="8 9" key="1">
    <citation type="submission" date="2010-12" db="EMBL/GenBank/DDBJ databases">
        <title>Complete sequence of Desulfurispirillum indicum S5.</title>
        <authorList>
            <consortium name="US DOE Joint Genome Institute"/>
            <person name="Lucas S."/>
            <person name="Copeland A."/>
            <person name="Lapidus A."/>
            <person name="Cheng J.-F."/>
            <person name="Goodwin L."/>
            <person name="Pitluck S."/>
            <person name="Chertkov O."/>
            <person name="Held B."/>
            <person name="Detter J.C."/>
            <person name="Han C."/>
            <person name="Tapia R."/>
            <person name="Land M."/>
            <person name="Hauser L."/>
            <person name="Kyrpides N."/>
            <person name="Ivanova N."/>
            <person name="Mikhailova N."/>
            <person name="Haggblom M."/>
            <person name="Rauschenbach I."/>
            <person name="Bini E."/>
            <person name="Woyke T."/>
        </authorList>
    </citation>
    <scope>NUCLEOTIDE SEQUENCE [LARGE SCALE GENOMIC DNA]</scope>
    <source>
        <strain evidence="9">ATCC BAA-1389 / DSM 22839 / S5</strain>
    </source>
</reference>
<feature type="transmembrane region" description="Helical" evidence="7">
    <location>
        <begin position="199"/>
        <end position="217"/>
    </location>
</feature>
<evidence type="ECO:0000313" key="9">
    <source>
        <dbReference type="Proteomes" id="UP000002572"/>
    </source>
</evidence>
<dbReference type="OrthoDB" id="871140at2"/>
<feature type="transmembrane region" description="Helical" evidence="7">
    <location>
        <begin position="78"/>
        <end position="106"/>
    </location>
</feature>
<dbReference type="HAMAP" id="MF_01147">
    <property type="entry name" value="Lgt"/>
    <property type="match status" value="1"/>
</dbReference>
<keyword evidence="9" id="KW-1185">Reference proteome</keyword>
<comment type="pathway">
    <text evidence="7">Protein modification; lipoprotein biosynthesis (diacylglyceryl transfer).</text>
</comment>
<protein>
    <recommendedName>
        <fullName evidence="7">Phosphatidylglycerol--prolipoprotein diacylglyceryl transferase</fullName>
        <ecNumber evidence="7">2.5.1.145</ecNumber>
    </recommendedName>
</protein>
<dbReference type="Proteomes" id="UP000002572">
    <property type="component" value="Chromosome"/>
</dbReference>
<keyword evidence="8" id="KW-0449">Lipoprotein</keyword>
<evidence type="ECO:0000256" key="1">
    <source>
        <dbReference type="ARBA" id="ARBA00007150"/>
    </source>
</evidence>
<comment type="similarity">
    <text evidence="1 7">Belongs to the Lgt family.</text>
</comment>
<feature type="transmembrane region" description="Helical" evidence="7">
    <location>
        <begin position="223"/>
        <end position="246"/>
    </location>
</feature>
<dbReference type="UniPathway" id="UPA00664"/>
<dbReference type="Pfam" id="PF01790">
    <property type="entry name" value="LGT"/>
    <property type="match status" value="1"/>
</dbReference>
<evidence type="ECO:0000256" key="2">
    <source>
        <dbReference type="ARBA" id="ARBA00022475"/>
    </source>
</evidence>
<evidence type="ECO:0000256" key="4">
    <source>
        <dbReference type="ARBA" id="ARBA00022692"/>
    </source>
</evidence>
<dbReference type="GO" id="GO:0005886">
    <property type="term" value="C:plasma membrane"/>
    <property type="evidence" value="ECO:0007669"/>
    <property type="project" value="UniProtKB-SubCell"/>
</dbReference>
<dbReference type="PANTHER" id="PTHR30589:SF0">
    <property type="entry name" value="PHOSPHATIDYLGLYCEROL--PROLIPOPROTEIN DIACYLGLYCERYL TRANSFERASE"/>
    <property type="match status" value="1"/>
</dbReference>
<dbReference type="FunCoup" id="E6W1Y4">
    <property type="interactions" value="301"/>
</dbReference>
<dbReference type="EMBL" id="CP002432">
    <property type="protein sequence ID" value="ADU66610.1"/>
    <property type="molecule type" value="Genomic_DNA"/>
</dbReference>
<dbReference type="HOGENOM" id="CLU_013386_1_2_0"/>